<proteinExistence type="predicted"/>
<keyword evidence="1" id="KW-0175">Coiled coil</keyword>
<feature type="coiled-coil region" evidence="1">
    <location>
        <begin position="9"/>
        <end position="81"/>
    </location>
</feature>
<name>A0ABQ5VAL9_9PROT</name>
<comment type="caution">
    <text evidence="2">The sequence shown here is derived from an EMBL/GenBank/DDBJ whole genome shotgun (WGS) entry which is preliminary data.</text>
</comment>
<evidence type="ECO:0008006" key="4">
    <source>
        <dbReference type="Google" id="ProtNLM"/>
    </source>
</evidence>
<dbReference type="Pfam" id="PF13747">
    <property type="entry name" value="DUF4164"/>
    <property type="match status" value="1"/>
</dbReference>
<protein>
    <recommendedName>
        <fullName evidence="4">DUF4164 family protein</fullName>
    </recommendedName>
</protein>
<keyword evidence="3" id="KW-1185">Reference proteome</keyword>
<reference evidence="2" key="2">
    <citation type="submission" date="2023-01" db="EMBL/GenBank/DDBJ databases">
        <title>Draft genome sequence of Algimonas ampicilliniresistens strain NBRC 108219.</title>
        <authorList>
            <person name="Sun Q."/>
            <person name="Mori K."/>
        </authorList>
    </citation>
    <scope>NUCLEOTIDE SEQUENCE</scope>
    <source>
        <strain evidence="2">NBRC 108219</strain>
    </source>
</reference>
<organism evidence="2 3">
    <name type="scientific">Algimonas ampicilliniresistens</name>
    <dbReference type="NCBI Taxonomy" id="1298735"/>
    <lineage>
        <taxon>Bacteria</taxon>
        <taxon>Pseudomonadati</taxon>
        <taxon>Pseudomonadota</taxon>
        <taxon>Alphaproteobacteria</taxon>
        <taxon>Maricaulales</taxon>
        <taxon>Robiginitomaculaceae</taxon>
        <taxon>Algimonas</taxon>
    </lineage>
</organism>
<dbReference type="InterPro" id="IPR025310">
    <property type="entry name" value="DUF4164"/>
</dbReference>
<dbReference type="EMBL" id="BSNK01000002">
    <property type="protein sequence ID" value="GLQ24024.1"/>
    <property type="molecule type" value="Genomic_DNA"/>
</dbReference>
<evidence type="ECO:0000313" key="3">
    <source>
        <dbReference type="Proteomes" id="UP001161391"/>
    </source>
</evidence>
<dbReference type="Proteomes" id="UP001161391">
    <property type="component" value="Unassembled WGS sequence"/>
</dbReference>
<reference evidence="2" key="1">
    <citation type="journal article" date="2014" name="Int. J. Syst. Evol. Microbiol.">
        <title>Complete genome of a new Firmicutes species belonging to the dominant human colonic microbiota ('Ruminococcus bicirculans') reveals two chromosomes and a selective capacity to utilize plant glucans.</title>
        <authorList>
            <consortium name="NISC Comparative Sequencing Program"/>
            <person name="Wegmann U."/>
            <person name="Louis P."/>
            <person name="Goesmann A."/>
            <person name="Henrissat B."/>
            <person name="Duncan S.H."/>
            <person name="Flint H.J."/>
        </authorList>
    </citation>
    <scope>NUCLEOTIDE SEQUENCE</scope>
    <source>
        <strain evidence="2">NBRC 108219</strain>
    </source>
</reference>
<accession>A0ABQ5VAL9</accession>
<gene>
    <name evidence="2" type="ORF">GCM10007853_18980</name>
</gene>
<evidence type="ECO:0000256" key="1">
    <source>
        <dbReference type="SAM" id="Coils"/>
    </source>
</evidence>
<sequence length="103" mass="11160">MNDSADMKQASLKDAANALQSALSALEKSLDPMLGRLALLETKAREAEGFSEDRSRLAAELDEALENRRVREAEFEALSKQTRAELDMTIHALKDALAGGVDG</sequence>
<evidence type="ECO:0000313" key="2">
    <source>
        <dbReference type="EMBL" id="GLQ24024.1"/>
    </source>
</evidence>